<organism evidence="1 2">
    <name type="scientific">Pseudotamlana carrageenivorans</name>
    <dbReference type="NCBI Taxonomy" id="2069432"/>
    <lineage>
        <taxon>Bacteria</taxon>
        <taxon>Pseudomonadati</taxon>
        <taxon>Bacteroidota</taxon>
        <taxon>Flavobacteriia</taxon>
        <taxon>Flavobacteriales</taxon>
        <taxon>Flavobacteriaceae</taxon>
        <taxon>Pseudotamlana</taxon>
    </lineage>
</organism>
<accession>A0A2I7SGB2</accession>
<reference evidence="2" key="1">
    <citation type="submission" date="2018-01" db="EMBL/GenBank/DDBJ databases">
        <title>Complete genome of Tamlana sp. UJ94.</title>
        <authorList>
            <person name="Jung J."/>
            <person name="Chung D."/>
            <person name="Bae S.S."/>
            <person name="Baek K."/>
        </authorList>
    </citation>
    <scope>NUCLEOTIDE SEQUENCE [LARGE SCALE GENOMIC DNA]</scope>
    <source>
        <strain evidence="2">UJ94</strain>
    </source>
</reference>
<dbReference type="EMBL" id="CP025938">
    <property type="protein sequence ID" value="AUS04884.1"/>
    <property type="molecule type" value="Genomic_DNA"/>
</dbReference>
<evidence type="ECO:0000313" key="2">
    <source>
        <dbReference type="Proteomes" id="UP000236592"/>
    </source>
</evidence>
<evidence type="ECO:0000313" key="1">
    <source>
        <dbReference type="EMBL" id="AUS04884.1"/>
    </source>
</evidence>
<keyword evidence="2" id="KW-1185">Reference proteome</keyword>
<dbReference type="Proteomes" id="UP000236592">
    <property type="component" value="Chromosome"/>
</dbReference>
<protein>
    <submittedName>
        <fullName evidence="1">Uncharacterized protein</fullName>
    </submittedName>
</protein>
<dbReference type="KEGG" id="taj:C1A40_05080"/>
<proteinExistence type="predicted"/>
<name>A0A2I7SGB2_9FLAO</name>
<sequence length="88" mass="10522">MEKYSKMNQFEVFHTEYLRPSRTIETVLVKNEYSSEVFFVYNYEGISFRVFKTHLGLINFFLDKLDSDFHFSSKNELDDFLSEVKLAA</sequence>
<gene>
    <name evidence="1" type="ORF">C1A40_05080</name>
</gene>
<dbReference type="AlphaFoldDB" id="A0A2I7SGB2"/>